<sequence>MLRSLKSGLRSLGAPAIGVLAALSLHTPLAGADEAGLWKRLSGGGHVVVMRHAVTTPGIGDPAGFRLGDCATQRNLSPAGRADAQAIGAAFRRHAVPVGRVLTSRWCRCVETAKLAFGRAEPADMVDSIWQEDDAVAERKVASARKYAAAWREPGNLVLVTHDVNVRALTGTSLAQGEMVVARARADGGLEVLGTLGVPGPAR</sequence>
<dbReference type="CDD" id="cd07040">
    <property type="entry name" value="HP"/>
    <property type="match status" value="1"/>
</dbReference>
<protein>
    <submittedName>
        <fullName evidence="2">Histidine phosphatase family protein</fullName>
    </submittedName>
    <submittedName>
        <fullName evidence="1">Phosphohistidine phosphatase SixA</fullName>
    </submittedName>
</protein>
<dbReference type="RefSeq" id="WP_137313102.1">
    <property type="nucleotide sequence ID" value="NZ_CP040017.1"/>
</dbReference>
<name>A0A4P8HP38_9BURK</name>
<evidence type="ECO:0000313" key="1">
    <source>
        <dbReference type="EMBL" id="MBB3221012.1"/>
    </source>
</evidence>
<dbReference type="EMBL" id="CP040017">
    <property type="protein sequence ID" value="QCP10218.1"/>
    <property type="molecule type" value="Genomic_DNA"/>
</dbReference>
<dbReference type="Proteomes" id="UP000584325">
    <property type="component" value="Unassembled WGS sequence"/>
</dbReference>
<accession>A0A4P8HP38</accession>
<gene>
    <name evidence="2" type="ORF">FCL38_07115</name>
    <name evidence="1" type="ORF">FHS02_001819</name>
</gene>
<dbReference type="AlphaFoldDB" id="A0A4P8HP38"/>
<dbReference type="Proteomes" id="UP000298763">
    <property type="component" value="Chromosome"/>
</dbReference>
<dbReference type="SUPFAM" id="SSF53254">
    <property type="entry name" value="Phosphoglycerate mutase-like"/>
    <property type="match status" value="1"/>
</dbReference>
<dbReference type="OrthoDB" id="8685508at2"/>
<keyword evidence="3" id="KW-1185">Reference proteome</keyword>
<dbReference type="Gene3D" id="3.40.50.1240">
    <property type="entry name" value="Phosphoglycerate mutase-like"/>
    <property type="match status" value="1"/>
</dbReference>
<evidence type="ECO:0000313" key="3">
    <source>
        <dbReference type="Proteomes" id="UP000298763"/>
    </source>
</evidence>
<evidence type="ECO:0000313" key="2">
    <source>
        <dbReference type="EMBL" id="QCP10218.1"/>
    </source>
</evidence>
<organism evidence="1 4">
    <name type="scientific">Pseudoduganella umbonata</name>
    <dbReference type="NCBI Taxonomy" id="864828"/>
    <lineage>
        <taxon>Bacteria</taxon>
        <taxon>Pseudomonadati</taxon>
        <taxon>Pseudomonadota</taxon>
        <taxon>Betaproteobacteria</taxon>
        <taxon>Burkholderiales</taxon>
        <taxon>Oxalobacteraceae</taxon>
        <taxon>Telluria group</taxon>
        <taxon>Pseudoduganella</taxon>
    </lineage>
</organism>
<dbReference type="InterPro" id="IPR029033">
    <property type="entry name" value="His_PPase_superfam"/>
</dbReference>
<proteinExistence type="predicted"/>
<evidence type="ECO:0000313" key="4">
    <source>
        <dbReference type="Proteomes" id="UP000584325"/>
    </source>
</evidence>
<reference evidence="1 4" key="2">
    <citation type="submission" date="2020-08" db="EMBL/GenBank/DDBJ databases">
        <title>Genomic Encyclopedia of Type Strains, Phase III (KMG-III): the genomes of soil and plant-associated and newly described type strains.</title>
        <authorList>
            <person name="Whitman W."/>
        </authorList>
    </citation>
    <scope>NUCLEOTIDE SEQUENCE [LARGE SCALE GENOMIC DNA]</scope>
    <source>
        <strain evidence="1 4">CECT 7753</strain>
    </source>
</reference>
<reference evidence="2 3" key="1">
    <citation type="submission" date="2019-05" db="EMBL/GenBank/DDBJ databases">
        <title>Draft Genome Sequences of Six Type Strains of the Genus Massilia.</title>
        <authorList>
            <person name="Miess H."/>
            <person name="Frediansyhah A."/>
            <person name="Gross H."/>
        </authorList>
    </citation>
    <scope>NUCLEOTIDE SEQUENCE [LARGE SCALE GENOMIC DNA]</scope>
    <source>
        <strain evidence="2 3">DSMZ 26121</strain>
    </source>
</reference>
<dbReference type="EMBL" id="JACHXS010000003">
    <property type="protein sequence ID" value="MBB3221012.1"/>
    <property type="molecule type" value="Genomic_DNA"/>
</dbReference>